<comment type="caution">
    <text evidence="2">The sequence shown here is derived from an EMBL/GenBank/DDBJ whole genome shotgun (WGS) entry which is preliminary data.</text>
</comment>
<evidence type="ECO:0000313" key="3">
    <source>
        <dbReference type="Proteomes" id="UP001596379"/>
    </source>
</evidence>
<gene>
    <name evidence="2" type="ORF">ACFQO0_14125</name>
</gene>
<dbReference type="RefSeq" id="WP_382235707.1">
    <property type="nucleotide sequence ID" value="NZ_JBHTCC010000003.1"/>
</dbReference>
<dbReference type="Proteomes" id="UP001596379">
    <property type="component" value="Unassembled WGS sequence"/>
</dbReference>
<dbReference type="EMBL" id="JBHTCC010000003">
    <property type="protein sequence ID" value="MFC7299577.1"/>
    <property type="molecule type" value="Genomic_DNA"/>
</dbReference>
<feature type="transmembrane region" description="Helical" evidence="1">
    <location>
        <begin position="20"/>
        <end position="43"/>
    </location>
</feature>
<keyword evidence="1" id="KW-0812">Transmembrane</keyword>
<evidence type="ECO:0000256" key="1">
    <source>
        <dbReference type="SAM" id="Phobius"/>
    </source>
</evidence>
<accession>A0ABW2J8J0</accession>
<sequence length="44" mass="4959">MEDLNHTLLFWLNAPEHPSTLQLVIATFFAEYAIWALPGIIGFG</sequence>
<organism evidence="2 3">
    <name type="scientific">Herminiimonas aquatilis</name>
    <dbReference type="NCBI Taxonomy" id="345342"/>
    <lineage>
        <taxon>Bacteria</taxon>
        <taxon>Pseudomonadati</taxon>
        <taxon>Pseudomonadota</taxon>
        <taxon>Betaproteobacteria</taxon>
        <taxon>Burkholderiales</taxon>
        <taxon>Oxalobacteraceae</taxon>
        <taxon>Herminiimonas</taxon>
    </lineage>
</organism>
<protein>
    <submittedName>
        <fullName evidence="2">Uncharacterized protein</fullName>
    </submittedName>
</protein>
<proteinExistence type="predicted"/>
<evidence type="ECO:0000313" key="2">
    <source>
        <dbReference type="EMBL" id="MFC7299577.1"/>
    </source>
</evidence>
<reference evidence="3" key="1">
    <citation type="journal article" date="2019" name="Int. J. Syst. Evol. Microbiol.">
        <title>The Global Catalogue of Microorganisms (GCM) 10K type strain sequencing project: providing services to taxonomists for standard genome sequencing and annotation.</title>
        <authorList>
            <consortium name="The Broad Institute Genomics Platform"/>
            <consortium name="The Broad Institute Genome Sequencing Center for Infectious Disease"/>
            <person name="Wu L."/>
            <person name="Ma J."/>
        </authorList>
    </citation>
    <scope>NUCLEOTIDE SEQUENCE [LARGE SCALE GENOMIC DNA]</scope>
    <source>
        <strain evidence="3">CCUG 36956</strain>
    </source>
</reference>
<name>A0ABW2J8J0_9BURK</name>
<keyword evidence="3" id="KW-1185">Reference proteome</keyword>
<keyword evidence="1" id="KW-0472">Membrane</keyword>
<keyword evidence="1" id="KW-1133">Transmembrane helix</keyword>